<sequence length="95" mass="10109">MIRNALIALFLSLAIAQAGLAEDMTVDINTASAEQLAEVLDGVGPAKSEAIVAYREENGDFTHIDELVNVRGIGLRTVDQNRDRIDLDGEAAAEG</sequence>
<dbReference type="Gene3D" id="1.10.150.280">
    <property type="entry name" value="AF1531-like domain"/>
    <property type="match status" value="1"/>
</dbReference>
<feature type="signal peptide" evidence="1">
    <location>
        <begin position="1"/>
        <end position="21"/>
    </location>
</feature>
<dbReference type="Proteomes" id="UP000260351">
    <property type="component" value="Unassembled WGS sequence"/>
</dbReference>
<evidence type="ECO:0000256" key="1">
    <source>
        <dbReference type="SAM" id="SignalP"/>
    </source>
</evidence>
<dbReference type="GO" id="GO:0015628">
    <property type="term" value="P:protein secretion by the type II secretion system"/>
    <property type="evidence" value="ECO:0007669"/>
    <property type="project" value="TreeGrafter"/>
</dbReference>
<keyword evidence="1" id="KW-0732">Signal</keyword>
<dbReference type="InterPro" id="IPR051675">
    <property type="entry name" value="Endo/Exo/Phosphatase_dom_1"/>
</dbReference>
<name>A0A3E1KDG6_9GAMM</name>
<dbReference type="OrthoDB" id="7510573at2"/>
<dbReference type="PANTHER" id="PTHR21180:SF32">
    <property type="entry name" value="ENDONUCLEASE_EXONUCLEASE_PHOSPHATASE FAMILY DOMAIN-CONTAINING PROTEIN 1"/>
    <property type="match status" value="1"/>
</dbReference>
<evidence type="ECO:0000313" key="2">
    <source>
        <dbReference type="EMBL" id="RFF32418.1"/>
    </source>
</evidence>
<comment type="caution">
    <text evidence="2">The sequence shown here is derived from an EMBL/GenBank/DDBJ whole genome shotgun (WGS) entry which is preliminary data.</text>
</comment>
<dbReference type="InterPro" id="IPR010994">
    <property type="entry name" value="RuvA_2-like"/>
</dbReference>
<dbReference type="AlphaFoldDB" id="A0A3E1KDG6"/>
<feature type="chain" id="PRO_5017717068" evidence="1">
    <location>
        <begin position="22"/>
        <end position="95"/>
    </location>
</feature>
<reference evidence="2 3" key="1">
    <citation type="submission" date="2018-08" db="EMBL/GenBank/DDBJ databases">
        <title>Wenzhouxiangella salilacus sp. nov., a novel bacterium isolated from a saline lake in Xinjiang Province, China.</title>
        <authorList>
            <person name="Han S."/>
        </authorList>
    </citation>
    <scope>NUCLEOTIDE SEQUENCE [LARGE SCALE GENOMIC DNA]</scope>
    <source>
        <strain evidence="2 3">XDB06</strain>
    </source>
</reference>
<evidence type="ECO:0000313" key="3">
    <source>
        <dbReference type="Proteomes" id="UP000260351"/>
    </source>
</evidence>
<gene>
    <name evidence="2" type="ORF">DZC52_01535</name>
</gene>
<dbReference type="EMBL" id="QUZK01000009">
    <property type="protein sequence ID" value="RFF32418.1"/>
    <property type="molecule type" value="Genomic_DNA"/>
</dbReference>
<dbReference type="Pfam" id="PF12836">
    <property type="entry name" value="HHH_3"/>
    <property type="match status" value="1"/>
</dbReference>
<keyword evidence="3" id="KW-1185">Reference proteome</keyword>
<dbReference type="PANTHER" id="PTHR21180">
    <property type="entry name" value="ENDONUCLEASE/EXONUCLEASE/PHOSPHATASE FAMILY DOMAIN-CONTAINING PROTEIN 1"/>
    <property type="match status" value="1"/>
</dbReference>
<dbReference type="GO" id="GO:0015627">
    <property type="term" value="C:type II protein secretion system complex"/>
    <property type="evidence" value="ECO:0007669"/>
    <property type="project" value="TreeGrafter"/>
</dbReference>
<dbReference type="NCBIfam" id="TIGR00426">
    <property type="entry name" value="competence protein ComEA helix-hairpin-helix repeat region"/>
    <property type="match status" value="1"/>
</dbReference>
<organism evidence="2 3">
    <name type="scientific">Wenzhouxiangella sediminis</name>
    <dbReference type="NCBI Taxonomy" id="1792836"/>
    <lineage>
        <taxon>Bacteria</taxon>
        <taxon>Pseudomonadati</taxon>
        <taxon>Pseudomonadota</taxon>
        <taxon>Gammaproteobacteria</taxon>
        <taxon>Chromatiales</taxon>
        <taxon>Wenzhouxiangellaceae</taxon>
        <taxon>Wenzhouxiangella</taxon>
    </lineage>
</organism>
<proteinExistence type="predicted"/>
<dbReference type="InterPro" id="IPR004509">
    <property type="entry name" value="Competence_ComEA_HhH"/>
</dbReference>
<dbReference type="RefSeq" id="WP_116649361.1">
    <property type="nucleotide sequence ID" value="NZ_QUZK01000009.1"/>
</dbReference>
<protein>
    <submittedName>
        <fullName evidence="2">Helix-hairpin-helix domain-containing protein</fullName>
    </submittedName>
</protein>
<accession>A0A3E1KDG6</accession>
<dbReference type="SUPFAM" id="SSF47781">
    <property type="entry name" value="RuvA domain 2-like"/>
    <property type="match status" value="1"/>
</dbReference>